<reference evidence="9 10" key="1">
    <citation type="submission" date="2016-12" db="EMBL/GenBank/DDBJ databases">
        <title>Domibacillus sp. SAB 38T whole genome sequencing.</title>
        <authorList>
            <person name="Verma A."/>
            <person name="Ojha A.K."/>
            <person name="Krishnamurthi S."/>
        </authorList>
    </citation>
    <scope>NUCLEOTIDE SEQUENCE [LARGE SCALE GENOMIC DNA]</scope>
    <source>
        <strain evidence="9 10">SAB 38</strain>
    </source>
</reference>
<dbReference type="STRING" id="1714355.BTO28_03650"/>
<organism evidence="9 10">
    <name type="scientific">Domibacillus epiphyticus</name>
    <dbReference type="NCBI Taxonomy" id="1714355"/>
    <lineage>
        <taxon>Bacteria</taxon>
        <taxon>Bacillati</taxon>
        <taxon>Bacillota</taxon>
        <taxon>Bacilli</taxon>
        <taxon>Bacillales</taxon>
        <taxon>Bacillaceae</taxon>
        <taxon>Domibacillus</taxon>
    </lineage>
</organism>
<dbReference type="PANTHER" id="PTHR30561">
    <property type="entry name" value="SMR FAMILY PROTON-DEPENDENT DRUG EFFLUX TRANSPORTER SUGE"/>
    <property type="match status" value="1"/>
</dbReference>
<evidence type="ECO:0000256" key="6">
    <source>
        <dbReference type="ARBA" id="ARBA00023136"/>
    </source>
</evidence>
<dbReference type="AlphaFoldDB" id="A0A1V2AAR9"/>
<evidence type="ECO:0000313" key="9">
    <source>
        <dbReference type="EMBL" id="OMP68057.1"/>
    </source>
</evidence>
<dbReference type="EMBL" id="MSFI01000006">
    <property type="protein sequence ID" value="OMP68057.1"/>
    <property type="molecule type" value="Genomic_DNA"/>
</dbReference>
<dbReference type="GO" id="GO:0005886">
    <property type="term" value="C:plasma membrane"/>
    <property type="evidence" value="ECO:0007669"/>
    <property type="project" value="UniProtKB-SubCell"/>
</dbReference>
<dbReference type="FunFam" id="1.10.3730.20:FF:000001">
    <property type="entry name" value="Quaternary ammonium compound resistance transporter SugE"/>
    <property type="match status" value="1"/>
</dbReference>
<dbReference type="Gene3D" id="1.10.3730.20">
    <property type="match status" value="1"/>
</dbReference>
<dbReference type="Pfam" id="PF00893">
    <property type="entry name" value="Multi_Drug_Res"/>
    <property type="match status" value="1"/>
</dbReference>
<evidence type="ECO:0000313" key="10">
    <source>
        <dbReference type="Proteomes" id="UP000188613"/>
    </source>
</evidence>
<evidence type="ECO:0000256" key="8">
    <source>
        <dbReference type="SAM" id="Phobius"/>
    </source>
</evidence>
<keyword evidence="4 7" id="KW-0812">Transmembrane</keyword>
<comment type="similarity">
    <text evidence="7">Belongs to the drug/metabolite transporter (DMT) superfamily. Small multidrug resistance (SMR) (TC 2.A.7.1) family.</text>
</comment>
<feature type="transmembrane region" description="Helical" evidence="8">
    <location>
        <begin position="84"/>
        <end position="103"/>
    </location>
</feature>
<proteinExistence type="inferred from homology"/>
<comment type="caution">
    <text evidence="9">The sequence shown here is derived from an EMBL/GenBank/DDBJ whole genome shotgun (WGS) entry which is preliminary data.</text>
</comment>
<keyword evidence="5 8" id="KW-1133">Transmembrane helix</keyword>
<feature type="transmembrane region" description="Helical" evidence="8">
    <location>
        <begin position="59"/>
        <end position="78"/>
    </location>
</feature>
<keyword evidence="10" id="KW-1185">Reference proteome</keyword>
<evidence type="ECO:0000256" key="2">
    <source>
        <dbReference type="ARBA" id="ARBA00022448"/>
    </source>
</evidence>
<dbReference type="OrthoDB" id="21828at2"/>
<dbReference type="Proteomes" id="UP000188613">
    <property type="component" value="Unassembled WGS sequence"/>
</dbReference>
<dbReference type="InterPro" id="IPR037185">
    <property type="entry name" value="EmrE-like"/>
</dbReference>
<sequence length="104" mass="11158">MMWVLLIIAGLFEVVGVTGMSMVNTKKHVLSWIVLIGGFSLSFLCLSIAMTAIPMGTAYGVWTGIGTVGSTIVGMTIYGEPRDVKRIFFITMIIVSVVGLKIVS</sequence>
<dbReference type="SUPFAM" id="SSF103481">
    <property type="entry name" value="Multidrug resistance efflux transporter EmrE"/>
    <property type="match status" value="1"/>
</dbReference>
<evidence type="ECO:0000256" key="7">
    <source>
        <dbReference type="RuleBase" id="RU003942"/>
    </source>
</evidence>
<dbReference type="RefSeq" id="WP_076764126.1">
    <property type="nucleotide sequence ID" value="NZ_MSFI01000006.1"/>
</dbReference>
<keyword evidence="2" id="KW-0813">Transport</keyword>
<evidence type="ECO:0000256" key="3">
    <source>
        <dbReference type="ARBA" id="ARBA00022475"/>
    </source>
</evidence>
<feature type="transmembrane region" description="Helical" evidence="8">
    <location>
        <begin position="32"/>
        <end position="52"/>
    </location>
</feature>
<keyword evidence="3" id="KW-1003">Cell membrane</keyword>
<evidence type="ECO:0000256" key="5">
    <source>
        <dbReference type="ARBA" id="ARBA00022989"/>
    </source>
</evidence>
<dbReference type="InterPro" id="IPR000390">
    <property type="entry name" value="Small_drug/metabolite_transptr"/>
</dbReference>
<dbReference type="PANTHER" id="PTHR30561:SF0">
    <property type="entry name" value="GUANIDINIUM EXPORTER"/>
    <property type="match status" value="1"/>
</dbReference>
<dbReference type="InterPro" id="IPR045324">
    <property type="entry name" value="Small_multidrug_res"/>
</dbReference>
<protein>
    <submittedName>
        <fullName evidence="9">QacE family quaternary ammonium compound efflux SMR transporter</fullName>
    </submittedName>
</protein>
<gene>
    <name evidence="9" type="ORF">BTO28_03650</name>
</gene>
<evidence type="ECO:0000256" key="4">
    <source>
        <dbReference type="ARBA" id="ARBA00022692"/>
    </source>
</evidence>
<keyword evidence="6 8" id="KW-0472">Membrane</keyword>
<name>A0A1V2AAR9_9BACI</name>
<evidence type="ECO:0000256" key="1">
    <source>
        <dbReference type="ARBA" id="ARBA00004651"/>
    </source>
</evidence>
<dbReference type="GO" id="GO:0022857">
    <property type="term" value="F:transmembrane transporter activity"/>
    <property type="evidence" value="ECO:0007669"/>
    <property type="project" value="InterPro"/>
</dbReference>
<accession>A0A1V2AAR9</accession>
<comment type="subcellular location">
    <subcellularLocation>
        <location evidence="1 7">Cell membrane</location>
        <topology evidence="1 7">Multi-pass membrane protein</topology>
    </subcellularLocation>
</comment>